<organism evidence="1 2">
    <name type="scientific">Ignelater luminosus</name>
    <name type="common">Cucubano</name>
    <name type="synonym">Pyrophorus luminosus</name>
    <dbReference type="NCBI Taxonomy" id="2038154"/>
    <lineage>
        <taxon>Eukaryota</taxon>
        <taxon>Metazoa</taxon>
        <taxon>Ecdysozoa</taxon>
        <taxon>Arthropoda</taxon>
        <taxon>Hexapoda</taxon>
        <taxon>Insecta</taxon>
        <taxon>Pterygota</taxon>
        <taxon>Neoptera</taxon>
        <taxon>Endopterygota</taxon>
        <taxon>Coleoptera</taxon>
        <taxon>Polyphaga</taxon>
        <taxon>Elateriformia</taxon>
        <taxon>Elateroidea</taxon>
        <taxon>Elateridae</taxon>
        <taxon>Agrypninae</taxon>
        <taxon>Pyrophorini</taxon>
        <taxon>Ignelater</taxon>
    </lineage>
</organism>
<accession>A0A8K0CUG7</accession>
<comment type="caution">
    <text evidence="1">The sequence shown here is derived from an EMBL/GenBank/DDBJ whole genome shotgun (WGS) entry which is preliminary data.</text>
</comment>
<protein>
    <submittedName>
        <fullName evidence="1">Uncharacterized protein</fullName>
    </submittedName>
</protein>
<dbReference type="EMBL" id="VTPC01007548">
    <property type="protein sequence ID" value="KAF2893918.1"/>
    <property type="molecule type" value="Genomic_DNA"/>
</dbReference>
<proteinExistence type="predicted"/>
<reference evidence="1" key="1">
    <citation type="submission" date="2019-08" db="EMBL/GenBank/DDBJ databases">
        <title>The genome of the North American firefly Photinus pyralis.</title>
        <authorList>
            <consortium name="Photinus pyralis genome working group"/>
            <person name="Fallon T.R."/>
            <person name="Sander Lower S.E."/>
            <person name="Weng J.-K."/>
        </authorList>
    </citation>
    <scope>NUCLEOTIDE SEQUENCE</scope>
    <source>
        <strain evidence="1">TRF0915ILg1</strain>
        <tissue evidence="1">Whole body</tissue>
    </source>
</reference>
<gene>
    <name evidence="1" type="ORF">ILUMI_12261</name>
</gene>
<keyword evidence="2" id="KW-1185">Reference proteome</keyword>
<evidence type="ECO:0000313" key="1">
    <source>
        <dbReference type="EMBL" id="KAF2893918.1"/>
    </source>
</evidence>
<dbReference type="Proteomes" id="UP000801492">
    <property type="component" value="Unassembled WGS sequence"/>
</dbReference>
<dbReference type="AlphaFoldDB" id="A0A8K0CUG7"/>
<dbReference type="OrthoDB" id="8250698at2759"/>
<name>A0A8K0CUG7_IGNLU</name>
<sequence length="110" mass="12292">MSNINNLKDRIDNRIELLLKAVAEEEGFQDYKIEKAPGAIKGDGYLGFITAICVTGKTNSGKEKTLHLMPTRADQFYLTAQSLYSIFELPKKVLKEGLVLSPNLLKVLYS</sequence>
<evidence type="ECO:0000313" key="2">
    <source>
        <dbReference type="Proteomes" id="UP000801492"/>
    </source>
</evidence>